<dbReference type="AlphaFoldDB" id="A0A2S5KLX1"/>
<dbReference type="InterPro" id="IPR036291">
    <property type="entry name" value="NAD(P)-bd_dom_sf"/>
</dbReference>
<feature type="domain" description="NAD(P)-binding" evidence="1">
    <location>
        <begin position="7"/>
        <end position="198"/>
    </location>
</feature>
<dbReference type="PANTHER" id="PTHR43355">
    <property type="entry name" value="FLAVIN REDUCTASE (NADPH)"/>
    <property type="match status" value="1"/>
</dbReference>
<dbReference type="Pfam" id="PF13460">
    <property type="entry name" value="NAD_binding_10"/>
    <property type="match status" value="1"/>
</dbReference>
<name>A0A2S5KLX1_9PROT</name>
<organism evidence="2 3">
    <name type="scientific">Proteobacteria bacterium 228</name>
    <dbReference type="NCBI Taxonomy" id="2083153"/>
    <lineage>
        <taxon>Bacteria</taxon>
        <taxon>Pseudomonadati</taxon>
        <taxon>Pseudomonadota</taxon>
    </lineage>
</organism>
<dbReference type="InterPro" id="IPR051606">
    <property type="entry name" value="Polyketide_Oxido-like"/>
</dbReference>
<evidence type="ECO:0000259" key="1">
    <source>
        <dbReference type="Pfam" id="PF13460"/>
    </source>
</evidence>
<evidence type="ECO:0000313" key="2">
    <source>
        <dbReference type="EMBL" id="PPC75653.1"/>
    </source>
</evidence>
<dbReference type="EMBL" id="PRLP01000080">
    <property type="protein sequence ID" value="PPC75653.1"/>
    <property type="molecule type" value="Genomic_DNA"/>
</dbReference>
<dbReference type="Gene3D" id="3.40.50.720">
    <property type="entry name" value="NAD(P)-binding Rossmann-like Domain"/>
    <property type="match status" value="1"/>
</dbReference>
<proteinExistence type="predicted"/>
<dbReference type="GO" id="GO:0042602">
    <property type="term" value="F:riboflavin reductase (NADPH) activity"/>
    <property type="evidence" value="ECO:0007669"/>
    <property type="project" value="TreeGrafter"/>
</dbReference>
<dbReference type="InterPro" id="IPR016040">
    <property type="entry name" value="NAD(P)-bd_dom"/>
</dbReference>
<evidence type="ECO:0000313" key="3">
    <source>
        <dbReference type="Proteomes" id="UP000238196"/>
    </source>
</evidence>
<dbReference type="Proteomes" id="UP000238196">
    <property type="component" value="Unassembled WGS sequence"/>
</dbReference>
<reference evidence="2 3" key="1">
    <citation type="submission" date="2018-02" db="EMBL/GenBank/DDBJ databases">
        <title>novel marine gammaproteobacteria from coastal saline agro ecosystem.</title>
        <authorList>
            <person name="Krishnan R."/>
            <person name="Ramesh Kumar N."/>
        </authorList>
    </citation>
    <scope>NUCLEOTIDE SEQUENCE [LARGE SCALE GENOMIC DNA]</scope>
    <source>
        <strain evidence="2 3">228</strain>
    </source>
</reference>
<gene>
    <name evidence="2" type="ORF">C4K68_19400</name>
</gene>
<sequence>MKVTLFGATGKTGKYLIQEGLKRGYDITVFIRKGSQFNYQNVRVVRGDLTNPDDVRKAVSGSEAVLSALGPTKVSHSKDMPIKHALDNVISVMKSEGINRLIAISTGTAADPGDGFDMKIWLPAQMIRLLLPNIYLDIVGTSNVIRSSGLDWTLVRVALLNNRQSSHQLNVGLYGNLKHTLSIARIDVANFMFDQIDNTEYINKAPGISSN</sequence>
<comment type="caution">
    <text evidence="2">The sequence shown here is derived from an EMBL/GenBank/DDBJ whole genome shotgun (WGS) entry which is preliminary data.</text>
</comment>
<accession>A0A2S5KLX1</accession>
<dbReference type="OrthoDB" id="5292533at2"/>
<dbReference type="GO" id="GO:0004074">
    <property type="term" value="F:biliverdin reductase [NAD(P)H] activity"/>
    <property type="evidence" value="ECO:0007669"/>
    <property type="project" value="TreeGrafter"/>
</dbReference>
<dbReference type="SUPFAM" id="SSF51735">
    <property type="entry name" value="NAD(P)-binding Rossmann-fold domains"/>
    <property type="match status" value="1"/>
</dbReference>
<protein>
    <submittedName>
        <fullName evidence="2">Flavin reductase</fullName>
    </submittedName>
</protein>
<dbReference type="PANTHER" id="PTHR43355:SF2">
    <property type="entry name" value="FLAVIN REDUCTASE (NADPH)"/>
    <property type="match status" value="1"/>
</dbReference>